<gene>
    <name evidence="2" type="ORF">GCM10010389_59140</name>
</gene>
<dbReference type="InterPro" id="IPR043917">
    <property type="entry name" value="DUF5753"/>
</dbReference>
<reference evidence="2" key="1">
    <citation type="journal article" date="2014" name="Int. J. Syst. Evol. Microbiol.">
        <title>Complete genome sequence of Corynebacterium casei LMG S-19264T (=DSM 44701T), isolated from a smear-ripened cheese.</title>
        <authorList>
            <consortium name="US DOE Joint Genome Institute (JGI-PGF)"/>
            <person name="Walter F."/>
            <person name="Albersmeier A."/>
            <person name="Kalinowski J."/>
            <person name="Ruckert C."/>
        </authorList>
    </citation>
    <scope>NUCLEOTIDE SEQUENCE</scope>
    <source>
        <strain evidence="2">JCM 5016</strain>
    </source>
</reference>
<dbReference type="AlphaFoldDB" id="A0A918VPA7"/>
<evidence type="ECO:0000259" key="1">
    <source>
        <dbReference type="PROSITE" id="PS50943"/>
    </source>
</evidence>
<evidence type="ECO:0000313" key="2">
    <source>
        <dbReference type="EMBL" id="GHA12372.1"/>
    </source>
</evidence>
<reference evidence="2" key="2">
    <citation type="submission" date="2020-09" db="EMBL/GenBank/DDBJ databases">
        <authorList>
            <person name="Sun Q."/>
            <person name="Ohkuma M."/>
        </authorList>
    </citation>
    <scope>NUCLEOTIDE SEQUENCE</scope>
    <source>
        <strain evidence="2">JCM 5016</strain>
    </source>
</reference>
<dbReference type="Pfam" id="PF13560">
    <property type="entry name" value="HTH_31"/>
    <property type="match status" value="1"/>
</dbReference>
<name>A0A918VPA7_9ACTN</name>
<dbReference type="SUPFAM" id="SSF47413">
    <property type="entry name" value="lambda repressor-like DNA-binding domains"/>
    <property type="match status" value="1"/>
</dbReference>
<dbReference type="PROSITE" id="PS50943">
    <property type="entry name" value="HTH_CROC1"/>
    <property type="match status" value="1"/>
</dbReference>
<dbReference type="Pfam" id="PF19054">
    <property type="entry name" value="DUF5753"/>
    <property type="match status" value="1"/>
</dbReference>
<dbReference type="CDD" id="cd00093">
    <property type="entry name" value="HTH_XRE"/>
    <property type="match status" value="1"/>
</dbReference>
<organism evidence="2 3">
    <name type="scientific">Streptomyces echinoruber</name>
    <dbReference type="NCBI Taxonomy" id="68898"/>
    <lineage>
        <taxon>Bacteria</taxon>
        <taxon>Bacillati</taxon>
        <taxon>Actinomycetota</taxon>
        <taxon>Actinomycetes</taxon>
        <taxon>Kitasatosporales</taxon>
        <taxon>Streptomycetaceae</taxon>
        <taxon>Streptomyces</taxon>
    </lineage>
</organism>
<dbReference type="EMBL" id="BMWH01000034">
    <property type="protein sequence ID" value="GHA12372.1"/>
    <property type="molecule type" value="Genomic_DNA"/>
</dbReference>
<dbReference type="InterPro" id="IPR001387">
    <property type="entry name" value="Cro/C1-type_HTH"/>
</dbReference>
<dbReference type="GO" id="GO:0003677">
    <property type="term" value="F:DNA binding"/>
    <property type="evidence" value="ECO:0007669"/>
    <property type="project" value="InterPro"/>
</dbReference>
<feature type="domain" description="HTH cro/C1-type" evidence="1">
    <location>
        <begin position="10"/>
        <end position="64"/>
    </location>
</feature>
<dbReference type="Gene3D" id="1.10.260.40">
    <property type="entry name" value="lambda repressor-like DNA-binding domains"/>
    <property type="match status" value="1"/>
</dbReference>
<evidence type="ECO:0000313" key="3">
    <source>
        <dbReference type="Proteomes" id="UP000623010"/>
    </source>
</evidence>
<dbReference type="InterPro" id="IPR010982">
    <property type="entry name" value="Lambda_DNA-bd_dom_sf"/>
</dbReference>
<protein>
    <submittedName>
        <fullName evidence="2">Transcriptional regulator</fullName>
    </submittedName>
</protein>
<accession>A0A918VPA7</accession>
<dbReference type="Proteomes" id="UP000623010">
    <property type="component" value="Unassembled WGS sequence"/>
</dbReference>
<proteinExistence type="predicted"/>
<sequence>MNRRRLRLELRRAREAAGQTQTEAAQALEWSLSKIMRIEAGTVSVSVTDVRALIQQYGVTDPKLVAELEEAARGSKGPSWWAPWSDIMTPGFKSYIGYESAAASIRTYHPVIMPGLLQTEDYAAAVLKPLTDDARARRIIELRTARQERTLEGDAPPPWLFFVVDEAALYRQVGGPQVQRNQLQHLVNMAQRPRVSLQVLPLTAGAHYATQTSFVLLGFHDDEDLLYMEHRGDATVRDDFELIVRYQECFEWLRETAYDTEHSIDLITRVREGIDTT</sequence>
<comment type="caution">
    <text evidence="2">The sequence shown here is derived from an EMBL/GenBank/DDBJ whole genome shotgun (WGS) entry which is preliminary data.</text>
</comment>
<dbReference type="SMART" id="SM00530">
    <property type="entry name" value="HTH_XRE"/>
    <property type="match status" value="1"/>
</dbReference>
<keyword evidence="3" id="KW-1185">Reference proteome</keyword>